<protein>
    <recommendedName>
        <fullName evidence="2">VWFA domain-containing protein</fullName>
    </recommendedName>
</protein>
<reference evidence="1" key="1">
    <citation type="submission" date="2018-10" db="EMBL/GenBank/DDBJ databases">
        <title>Hidden diversity of soil giant viruses.</title>
        <authorList>
            <person name="Schulz F."/>
            <person name="Alteio L."/>
            <person name="Goudeau D."/>
            <person name="Ryan E.M."/>
            <person name="Malmstrom R.R."/>
            <person name="Blanchard J."/>
            <person name="Woyke T."/>
        </authorList>
    </citation>
    <scope>NUCLEOTIDE SEQUENCE</scope>
    <source>
        <strain evidence="1">HAV1</strain>
    </source>
</reference>
<proteinExistence type="predicted"/>
<sequence>MTRLKLFPAFNGYVGKLITGEDLKHVFGKKCFVETIVILDISGSMGANVEKIIREVLPKTFLKIGYAPSDKITLITFHDNATTYTTPIATLSKSTITAGNRTYMSDAIKNLKEYLARNHCNKHVRLLAISDGALNDQDATVTASCALAGELKGYCINSQAIRLFTSESQPDTRGLSSVLQLNTICQSKLIDIKTYENIDYIIGDLFLNDNLDRSILLTSENEIFMEAPWRAPTSKIMINNTDNVIWFKDLPKNIMINNVPHKLEIEICSQMTFDNFSVVMADKIDYYMTRLKVLKIVNTEAAIAEIGEIVGYFSSLEKTFVQDGVLDTSLGARGTYYKNLVNKKKKSVMYKMQTIANDEKVAKLNSAQQADYLRTMDVSKNSKALARRALTNDIDFDSVVRKEVRDMYSNLDLLKDISDASHTQSFYSRETTLGGIRATCDLVKEGILDDMNATDILTMINIVGVPCFAVIGNYPDPMTWRIDNIYVSCYISLSDILMAGLVSSGKALKAVGTDKEINNTVPFFDDDRIHLFLKKYAPSILEYSASIGMRRMIMHVPMTYSYTVCAGVWKMVHELNTVKSAINIGVFSKLIASYSVAVGGYFDHVLAYIVDQDEKLSYYIGNNGVTNMISVIMRLVAQGNVKNMTRIVRALYSYEINQAVKRRYKYMDHGEGAMAKDLMELVCIDFEKNKTGTKPLLVEEDLNPEFCDKYERNEELFLEIMKGCWYVNYLTLLPQLLSAGNIKEIAPMDDETVCKALAIDYDLSTYQFFTIVQSMLWNNKGDRVDSDNSKMLIAELGGDFAVGDGIVREYVRKQYQSKYTSDLMYKIKGEKELLSDMLVQEMLDAISVKKFNELFVSGIKGGASQHKIVNKGSLGYNKLKCGLLDREMLVKKRLGKLKVLLLGRSEKDEIIWNNGNTLAVELKEFKEMFVAGGGEAAWKGLYDEYAKRNIHIYRVGDDDNDIPNRHSHCNAKPSYWAFGFSTIEAFARSLTSEQWEEYKLAHPNCCGVSKLNF</sequence>
<dbReference type="SUPFAM" id="SSF53300">
    <property type="entry name" value="vWA-like"/>
    <property type="match status" value="1"/>
</dbReference>
<accession>A0A3G5A4K9</accession>
<dbReference type="InterPro" id="IPR036465">
    <property type="entry name" value="vWFA_dom_sf"/>
</dbReference>
<gene>
    <name evidence="1" type="ORF">Harvfovirus1_34</name>
</gene>
<name>A0A3G5A4K9_9VIRU</name>
<dbReference type="CDD" id="cd00198">
    <property type="entry name" value="vWFA"/>
    <property type="match status" value="1"/>
</dbReference>
<organism evidence="1">
    <name type="scientific">Harvfovirus sp</name>
    <dbReference type="NCBI Taxonomy" id="2487768"/>
    <lineage>
        <taxon>Viruses</taxon>
        <taxon>Varidnaviria</taxon>
        <taxon>Bamfordvirae</taxon>
        <taxon>Nucleocytoviricota</taxon>
        <taxon>Megaviricetes</taxon>
        <taxon>Imitervirales</taxon>
        <taxon>Mimiviridae</taxon>
        <taxon>Klosneuvirinae</taxon>
    </lineage>
</organism>
<evidence type="ECO:0008006" key="2">
    <source>
        <dbReference type="Google" id="ProtNLM"/>
    </source>
</evidence>
<dbReference type="Gene3D" id="3.40.50.410">
    <property type="entry name" value="von Willebrand factor, type A domain"/>
    <property type="match status" value="1"/>
</dbReference>
<evidence type="ECO:0000313" key="1">
    <source>
        <dbReference type="EMBL" id="AYV80409.1"/>
    </source>
</evidence>
<dbReference type="EMBL" id="MK072243">
    <property type="protein sequence ID" value="AYV80409.1"/>
    <property type="molecule type" value="Genomic_DNA"/>
</dbReference>